<evidence type="ECO:0008006" key="2">
    <source>
        <dbReference type="Google" id="ProtNLM"/>
    </source>
</evidence>
<dbReference type="Pfam" id="PF13424">
    <property type="entry name" value="TPR_12"/>
    <property type="match status" value="1"/>
</dbReference>
<gene>
    <name evidence="1" type="ORF">S01H4_36608</name>
</gene>
<organism evidence="1">
    <name type="scientific">marine sediment metagenome</name>
    <dbReference type="NCBI Taxonomy" id="412755"/>
    <lineage>
        <taxon>unclassified sequences</taxon>
        <taxon>metagenomes</taxon>
        <taxon>ecological metagenomes</taxon>
    </lineage>
</organism>
<dbReference type="InterPro" id="IPR011990">
    <property type="entry name" value="TPR-like_helical_dom_sf"/>
</dbReference>
<sequence length="294" mass="33170">ELNPDIMLLLIKAGRLDEALPLISKALENYKTFFGVDHPLTAEIIALRAMTHAAKGDKQNALDDFSKAMPILLKERTEIENNYPKKMRFRFFVEEYLKLLSDIYKANKEEQFKVDASAESFKLVQILIESSANKALGATSARAASVHPGLADLVRKEQDSLKQISALRATAQNALSVSPEQQNPDALKELIDKIRTLRKARSVLMDEIKSRFPKYSDFTNPQPISFAKIQQHLHSSEAMLAVFPTSEHTYVWAIPSSGPISFNVLNLGKNDVQKIVLDLRKGLRSETEDIWRYS</sequence>
<reference evidence="1" key="1">
    <citation type="journal article" date="2014" name="Front. Microbiol.">
        <title>High frequency of phylogenetically diverse reductive dehalogenase-homologous genes in deep subseafloor sedimentary metagenomes.</title>
        <authorList>
            <person name="Kawai M."/>
            <person name="Futagami T."/>
            <person name="Toyoda A."/>
            <person name="Takaki Y."/>
            <person name="Nishi S."/>
            <person name="Hori S."/>
            <person name="Arai W."/>
            <person name="Tsubouchi T."/>
            <person name="Morono Y."/>
            <person name="Uchiyama I."/>
            <person name="Ito T."/>
            <person name="Fujiyama A."/>
            <person name="Inagaki F."/>
            <person name="Takami H."/>
        </authorList>
    </citation>
    <scope>NUCLEOTIDE SEQUENCE</scope>
    <source>
        <strain evidence="1">Expedition CK06-06</strain>
    </source>
</reference>
<accession>X1CBN7</accession>
<comment type="caution">
    <text evidence="1">The sequence shown here is derived from an EMBL/GenBank/DDBJ whole genome shotgun (WGS) entry which is preliminary data.</text>
</comment>
<name>X1CBN7_9ZZZZ</name>
<proteinExistence type="predicted"/>
<dbReference type="EMBL" id="BART01019588">
    <property type="protein sequence ID" value="GAG93723.1"/>
    <property type="molecule type" value="Genomic_DNA"/>
</dbReference>
<feature type="non-terminal residue" evidence="1">
    <location>
        <position position="294"/>
    </location>
</feature>
<evidence type="ECO:0000313" key="1">
    <source>
        <dbReference type="EMBL" id="GAG93723.1"/>
    </source>
</evidence>
<dbReference type="Gene3D" id="1.25.40.10">
    <property type="entry name" value="Tetratricopeptide repeat domain"/>
    <property type="match status" value="1"/>
</dbReference>
<protein>
    <recommendedName>
        <fullName evidence="2">Tetratricopeptide repeat protein</fullName>
    </recommendedName>
</protein>
<dbReference type="AlphaFoldDB" id="X1CBN7"/>
<feature type="non-terminal residue" evidence="1">
    <location>
        <position position="1"/>
    </location>
</feature>
<dbReference type="SUPFAM" id="SSF48452">
    <property type="entry name" value="TPR-like"/>
    <property type="match status" value="1"/>
</dbReference>